<dbReference type="InterPro" id="IPR048743">
    <property type="entry name" value="AME1"/>
</dbReference>
<dbReference type="AlphaFoldDB" id="A0A9P8VXY2"/>
<feature type="compositionally biased region" description="Basic and acidic residues" evidence="1">
    <location>
        <begin position="417"/>
        <end position="427"/>
    </location>
</feature>
<feature type="compositionally biased region" description="Low complexity" evidence="1">
    <location>
        <begin position="240"/>
        <end position="249"/>
    </location>
</feature>
<proteinExistence type="predicted"/>
<name>A0A9P8VXY2_9HYPO</name>
<feature type="compositionally biased region" description="Basic residues" evidence="1">
    <location>
        <begin position="390"/>
        <end position="400"/>
    </location>
</feature>
<protein>
    <recommendedName>
        <fullName evidence="2">Inner kinetochore subunit AME1 domain-containing protein</fullName>
    </recommendedName>
</protein>
<feature type="compositionally biased region" description="Acidic residues" evidence="1">
    <location>
        <begin position="155"/>
        <end position="165"/>
    </location>
</feature>
<feature type="compositionally biased region" description="Acidic residues" evidence="1">
    <location>
        <begin position="303"/>
        <end position="327"/>
    </location>
</feature>
<feature type="compositionally biased region" description="Low complexity" evidence="1">
    <location>
        <begin position="51"/>
        <end position="60"/>
    </location>
</feature>
<feature type="compositionally biased region" description="Basic and acidic residues" evidence="1">
    <location>
        <begin position="8"/>
        <end position="18"/>
    </location>
</feature>
<evidence type="ECO:0000256" key="1">
    <source>
        <dbReference type="SAM" id="MobiDB-lite"/>
    </source>
</evidence>
<reference evidence="3 4" key="1">
    <citation type="journal article" date="2021" name="Nat. Commun.">
        <title>Genetic determinants of endophytism in the Arabidopsis root mycobiome.</title>
        <authorList>
            <person name="Mesny F."/>
            <person name="Miyauchi S."/>
            <person name="Thiergart T."/>
            <person name="Pickel B."/>
            <person name="Atanasova L."/>
            <person name="Karlsson M."/>
            <person name="Huettel B."/>
            <person name="Barry K.W."/>
            <person name="Haridas S."/>
            <person name="Chen C."/>
            <person name="Bauer D."/>
            <person name="Andreopoulos W."/>
            <person name="Pangilinan J."/>
            <person name="LaButti K."/>
            <person name="Riley R."/>
            <person name="Lipzen A."/>
            <person name="Clum A."/>
            <person name="Drula E."/>
            <person name="Henrissat B."/>
            <person name="Kohler A."/>
            <person name="Grigoriev I.V."/>
            <person name="Martin F.M."/>
            <person name="Hacquard S."/>
        </authorList>
    </citation>
    <scope>NUCLEOTIDE SEQUENCE [LARGE SCALE GENOMIC DNA]</scope>
    <source>
        <strain evidence="3 4">MPI-CAGE-CH-0241</strain>
    </source>
</reference>
<feature type="domain" description="Inner kinetochore subunit AME1" evidence="2">
    <location>
        <begin position="469"/>
        <end position="654"/>
    </location>
</feature>
<sequence length="662" mass="73981">MAATGQQARRDRLNERLRGAQRTNLEDDSFQLDIAGLNIATSDPSQPPPSSARRSTPNTSAKRRRLSRDEVPPPRLSTGSAPRRWSPPADKDPYGLPETSKESIEPAVVEEREQVEENEENVDADERDEERQDNDERGEEQRPTIPVITTSPPEEPAELEQEDALESLPVQLPPRPSVARRLSRQTDEIAESPQDAPGTGARRSLLMSDVPSSTTRLHGGLDSDNIEPPSSPSVRRARRSSVAASTRSMRSSRRSPRISQGDDVDELSPVQPRDESAADADVSALQPIEEGEEEAREEAPVDVIEEPMADDEAEATEEEAVAEEINEVEAAKTLGRKRPRRSPRRHSPELGSGGHEEVEEVNEEEPAPKRRRGRQAIKSPAKQKQPATKPKAKPTTRKSLLKSAATRGPKTKTSPKVRRESNRRQSADDNGASIEVTVQRFVNVKKHSQSDDEDDPLHSEIPFSTHRETVVDVFAQVCKEVIDSTLNQLREVGGNTEDRTKKKEFRIKMRAIEAYGEELNSRLLQHAIHLNDWHSLRKRVRLAQREKVGLREEILRLKGEQEQVALRMDAVRIKHEEDTKESKYRLDTSSVMHDVDLAIERGRDAPELSRAEQKQAELANLELLVSRISGEASSNSAAGGMLKQVKDFNAFLERAAIALETR</sequence>
<feature type="region of interest" description="Disordered" evidence="1">
    <location>
        <begin position="1"/>
        <end position="433"/>
    </location>
</feature>
<evidence type="ECO:0000313" key="3">
    <source>
        <dbReference type="EMBL" id="KAH6884522.1"/>
    </source>
</evidence>
<feature type="compositionally biased region" description="Acidic residues" evidence="1">
    <location>
        <begin position="113"/>
        <end position="138"/>
    </location>
</feature>
<dbReference type="EMBL" id="JAGPYM010000020">
    <property type="protein sequence ID" value="KAH6884522.1"/>
    <property type="molecule type" value="Genomic_DNA"/>
</dbReference>
<feature type="compositionally biased region" description="Basic residues" evidence="1">
    <location>
        <begin position="334"/>
        <end position="345"/>
    </location>
</feature>
<evidence type="ECO:0000259" key="2">
    <source>
        <dbReference type="Pfam" id="PF20994"/>
    </source>
</evidence>
<accession>A0A9P8VXY2</accession>
<comment type="caution">
    <text evidence="3">The sequence shown here is derived from an EMBL/GenBank/DDBJ whole genome shotgun (WGS) entry which is preliminary data.</text>
</comment>
<evidence type="ECO:0000313" key="4">
    <source>
        <dbReference type="Proteomes" id="UP000777438"/>
    </source>
</evidence>
<feature type="compositionally biased region" description="Basic and acidic residues" evidence="1">
    <location>
        <begin position="89"/>
        <end position="112"/>
    </location>
</feature>
<feature type="compositionally biased region" description="Low complexity" evidence="1">
    <location>
        <begin position="380"/>
        <end position="389"/>
    </location>
</feature>
<keyword evidence="4" id="KW-1185">Reference proteome</keyword>
<dbReference type="Pfam" id="PF20994">
    <property type="entry name" value="CENPU"/>
    <property type="match status" value="1"/>
</dbReference>
<gene>
    <name evidence="3" type="ORF">B0T10DRAFT_131530</name>
</gene>
<dbReference type="OrthoDB" id="5377952at2759"/>
<organism evidence="3 4">
    <name type="scientific">Thelonectria olida</name>
    <dbReference type="NCBI Taxonomy" id="1576542"/>
    <lineage>
        <taxon>Eukaryota</taxon>
        <taxon>Fungi</taxon>
        <taxon>Dikarya</taxon>
        <taxon>Ascomycota</taxon>
        <taxon>Pezizomycotina</taxon>
        <taxon>Sordariomycetes</taxon>
        <taxon>Hypocreomycetidae</taxon>
        <taxon>Hypocreales</taxon>
        <taxon>Nectriaceae</taxon>
        <taxon>Thelonectria</taxon>
    </lineage>
</organism>
<dbReference type="Proteomes" id="UP000777438">
    <property type="component" value="Unassembled WGS sequence"/>
</dbReference>